<organism evidence="3 4">
    <name type="scientific">Candidatus Zambryskibacteria bacterium CG11_big_fil_rev_8_21_14_0_20_40_24</name>
    <dbReference type="NCBI Taxonomy" id="1975116"/>
    <lineage>
        <taxon>Bacteria</taxon>
        <taxon>Candidatus Zambryskiibacteriota</taxon>
    </lineage>
</organism>
<keyword evidence="1" id="KW-0812">Transmembrane</keyword>
<gene>
    <name evidence="3" type="ORF">COV95_01755</name>
</gene>
<feature type="domain" description="DUF4015" evidence="2">
    <location>
        <begin position="68"/>
        <end position="384"/>
    </location>
</feature>
<sequence>MKKLKGKLTIYVLFVVLIFVFVAYFIVPKIFVVSYSNIEIKNDPQISTEEDENKFTVTHIETPNAVKGIYMTACVAATPSWREDLSKFIADTELNSVVIDIKDYSGTISLVNPDLQGDDVTGCRVADMMEFVDILHKKGIYVIGRVTAFQDPYYAKRHSDLAVKSKSTGGIWKDKNGLSFIDVGAKPYWDYIVDITNASYEMGFDEINFDYVRYPSDGNISDMRFDWSVGTSTKAEMMEKFFSYLHQELKGSGVKTSVDLFGLVTVAQDDLGIGQVLERALPYFDYVYPMVYPSHFAPGSGGFAKPAESPYGIVQYSMAGGIEKERAWNIANGRATSTPSKLRPWLQDFDLGANYGVAEVQAQIKATYDVGLNGWLLWDAGNKYTRAALREE</sequence>
<accession>A0A2H0K8H1</accession>
<dbReference type="SUPFAM" id="SSF51445">
    <property type="entry name" value="(Trans)glycosidases"/>
    <property type="match status" value="1"/>
</dbReference>
<feature type="transmembrane region" description="Helical" evidence="1">
    <location>
        <begin position="9"/>
        <end position="27"/>
    </location>
</feature>
<protein>
    <recommendedName>
        <fullName evidence="2">DUF4015 domain-containing protein</fullName>
    </recommendedName>
</protein>
<dbReference type="EMBL" id="PCVC01000052">
    <property type="protein sequence ID" value="PIQ66883.1"/>
    <property type="molecule type" value="Genomic_DNA"/>
</dbReference>
<dbReference type="InterPro" id="IPR017853">
    <property type="entry name" value="GH"/>
</dbReference>
<keyword evidence="1" id="KW-0472">Membrane</keyword>
<dbReference type="AlphaFoldDB" id="A0A2H0K8H1"/>
<dbReference type="Proteomes" id="UP000229834">
    <property type="component" value="Unassembled WGS sequence"/>
</dbReference>
<evidence type="ECO:0000259" key="2">
    <source>
        <dbReference type="Pfam" id="PF13200"/>
    </source>
</evidence>
<reference evidence="3 4" key="1">
    <citation type="submission" date="2017-09" db="EMBL/GenBank/DDBJ databases">
        <title>Depth-based differentiation of microbial function through sediment-hosted aquifers and enrichment of novel symbionts in the deep terrestrial subsurface.</title>
        <authorList>
            <person name="Probst A.J."/>
            <person name="Ladd B."/>
            <person name="Jarett J.K."/>
            <person name="Geller-Mcgrath D.E."/>
            <person name="Sieber C.M."/>
            <person name="Emerson J.B."/>
            <person name="Anantharaman K."/>
            <person name="Thomas B.C."/>
            <person name="Malmstrom R."/>
            <person name="Stieglmeier M."/>
            <person name="Klingl A."/>
            <person name="Woyke T."/>
            <person name="Ryan C.M."/>
            <person name="Banfield J.F."/>
        </authorList>
    </citation>
    <scope>NUCLEOTIDE SEQUENCE [LARGE SCALE GENOMIC DNA]</scope>
    <source>
        <strain evidence="3">CG11_big_fil_rev_8_21_14_0_20_40_24</strain>
    </source>
</reference>
<evidence type="ECO:0000256" key="1">
    <source>
        <dbReference type="SAM" id="Phobius"/>
    </source>
</evidence>
<dbReference type="Pfam" id="PF13200">
    <property type="entry name" value="DUF4015"/>
    <property type="match status" value="1"/>
</dbReference>
<comment type="caution">
    <text evidence="3">The sequence shown here is derived from an EMBL/GenBank/DDBJ whole genome shotgun (WGS) entry which is preliminary data.</text>
</comment>
<dbReference type="InterPro" id="IPR025275">
    <property type="entry name" value="DUF4015"/>
</dbReference>
<evidence type="ECO:0000313" key="3">
    <source>
        <dbReference type="EMBL" id="PIQ66883.1"/>
    </source>
</evidence>
<evidence type="ECO:0000313" key="4">
    <source>
        <dbReference type="Proteomes" id="UP000229834"/>
    </source>
</evidence>
<proteinExistence type="predicted"/>
<keyword evidence="1" id="KW-1133">Transmembrane helix</keyword>
<name>A0A2H0K8H1_9BACT</name>